<dbReference type="AlphaFoldDB" id="A0A915KP06"/>
<evidence type="ECO:0000313" key="2">
    <source>
        <dbReference type="Proteomes" id="UP000887565"/>
    </source>
</evidence>
<evidence type="ECO:0000256" key="1">
    <source>
        <dbReference type="SAM" id="MobiDB-lite"/>
    </source>
</evidence>
<proteinExistence type="predicted"/>
<dbReference type="Proteomes" id="UP000887565">
    <property type="component" value="Unplaced"/>
</dbReference>
<organism evidence="2 3">
    <name type="scientific">Romanomermis culicivorax</name>
    <name type="common">Nematode worm</name>
    <dbReference type="NCBI Taxonomy" id="13658"/>
    <lineage>
        <taxon>Eukaryota</taxon>
        <taxon>Metazoa</taxon>
        <taxon>Ecdysozoa</taxon>
        <taxon>Nematoda</taxon>
        <taxon>Enoplea</taxon>
        <taxon>Dorylaimia</taxon>
        <taxon>Mermithida</taxon>
        <taxon>Mermithoidea</taxon>
        <taxon>Mermithidae</taxon>
        <taxon>Romanomermis</taxon>
    </lineage>
</organism>
<name>A0A915KP06_ROMCU</name>
<protein>
    <submittedName>
        <fullName evidence="3">Uncharacterized protein</fullName>
    </submittedName>
</protein>
<accession>A0A915KP06</accession>
<feature type="region of interest" description="Disordered" evidence="1">
    <location>
        <begin position="34"/>
        <end position="72"/>
    </location>
</feature>
<dbReference type="WBParaSite" id="nRc.2.0.1.t39785-RA">
    <property type="protein sequence ID" value="nRc.2.0.1.t39785-RA"/>
    <property type="gene ID" value="nRc.2.0.1.g39785"/>
</dbReference>
<feature type="compositionally biased region" description="Polar residues" evidence="1">
    <location>
        <begin position="49"/>
        <end position="72"/>
    </location>
</feature>
<evidence type="ECO:0000313" key="3">
    <source>
        <dbReference type="WBParaSite" id="nRc.2.0.1.t39785-RA"/>
    </source>
</evidence>
<reference evidence="3" key="1">
    <citation type="submission" date="2022-11" db="UniProtKB">
        <authorList>
            <consortium name="WormBaseParasite"/>
        </authorList>
    </citation>
    <scope>IDENTIFICATION</scope>
</reference>
<sequence>MNVVKNKLSNRMSVEMLDEILTISVGVGNTCIKDESWNPTPKTPMTPKIQRSQNPNPNLKQDLNPQFKNSNL</sequence>
<keyword evidence="2" id="KW-1185">Reference proteome</keyword>